<feature type="region of interest" description="Disordered" evidence="1">
    <location>
        <begin position="1"/>
        <end position="27"/>
    </location>
</feature>
<sequence length="386" mass="42442">MCSPPAPAPTPASGNTRSSKSSKSLPPEQRLVLPLHDHLADIPEGTQGTVELVDTHTHVLSTFHREKYPEGAYSTVADFIRAYLQGAGSNRVQAVVDVWCEAEAPSERPEWKETVDSLSALEGLDYRFVVGAHPHDAKHYTPALEAAFLEAHAHPRCVGWGEMGLDYHYSNSPHDVQQDVLRRQLRAAVGSGLNKAVNWATLCQSKRKLSDEGSNGQITIHTREADDDILRILTEELPRDSRCHIHCMTDGLPLANALLSRFPNLYIGVTGVITFASNLNTTAIVRSLGRSCSPSNPSGLRILLETDAPFMIPSNLGPNSKLGMTSKQKMPFSHSGMLPWTAEWVAKVLNEAAREEGRGEDEGWRDWTTVDVLKVARENARKVYGV</sequence>
<dbReference type="GO" id="GO:0016788">
    <property type="term" value="F:hydrolase activity, acting on ester bonds"/>
    <property type="evidence" value="ECO:0007669"/>
    <property type="project" value="InterPro"/>
</dbReference>
<gene>
    <name evidence="2" type="primary">SPOSA6832_03623</name>
</gene>
<dbReference type="Pfam" id="PF01026">
    <property type="entry name" value="TatD_DNase"/>
    <property type="match status" value="2"/>
</dbReference>
<keyword evidence="3" id="KW-1185">Reference proteome</keyword>
<name>A0A0D6EPV2_SPOSA</name>
<evidence type="ECO:0000256" key="1">
    <source>
        <dbReference type="SAM" id="MobiDB-lite"/>
    </source>
</evidence>
<feature type="non-terminal residue" evidence="2">
    <location>
        <position position="1"/>
    </location>
</feature>
<dbReference type="OrthoDB" id="6079689at2759"/>
<reference evidence="3" key="1">
    <citation type="submission" date="2015-02" db="EMBL/GenBank/DDBJ databases">
        <authorList>
            <person name="Gon?alves P."/>
        </authorList>
    </citation>
    <scope>NUCLEOTIDE SEQUENCE [LARGE SCALE GENOMIC DNA]</scope>
</reference>
<dbReference type="SUPFAM" id="SSF51556">
    <property type="entry name" value="Metallo-dependent hydrolases"/>
    <property type="match status" value="1"/>
</dbReference>
<proteinExistence type="predicted"/>
<evidence type="ECO:0000313" key="2">
    <source>
        <dbReference type="EMBL" id="CEQ41866.1"/>
    </source>
</evidence>
<feature type="compositionally biased region" description="Pro residues" evidence="1">
    <location>
        <begin position="1"/>
        <end position="10"/>
    </location>
</feature>
<dbReference type="InterPro" id="IPR032466">
    <property type="entry name" value="Metal_Hydrolase"/>
</dbReference>
<dbReference type="CDD" id="cd01310">
    <property type="entry name" value="TatD_DNAse"/>
    <property type="match status" value="1"/>
</dbReference>
<dbReference type="EMBL" id="CENE01000018">
    <property type="protein sequence ID" value="CEQ41866.1"/>
    <property type="molecule type" value="Genomic_DNA"/>
</dbReference>
<dbReference type="PANTHER" id="PTHR46363">
    <property type="entry name" value="DEOXYRIBONUCLEASE TATDN2-RELATED"/>
    <property type="match status" value="1"/>
</dbReference>
<dbReference type="PANTHER" id="PTHR46363:SF1">
    <property type="entry name" value="DEOXYRIBONUCLEASE TATDN2-RELATED"/>
    <property type="match status" value="1"/>
</dbReference>
<dbReference type="Gene3D" id="3.20.20.140">
    <property type="entry name" value="Metal-dependent hydrolases"/>
    <property type="match status" value="1"/>
</dbReference>
<protein>
    <submittedName>
        <fullName evidence="2">SPOSA6832_03623-mRNA-1:cds</fullName>
    </submittedName>
</protein>
<dbReference type="InterPro" id="IPR001130">
    <property type="entry name" value="TatD-like"/>
</dbReference>
<organism evidence="2 3">
    <name type="scientific">Sporidiobolus salmonicolor</name>
    <name type="common">Yeast-like fungus</name>
    <name type="synonym">Sporobolomyces salmonicolor</name>
    <dbReference type="NCBI Taxonomy" id="5005"/>
    <lineage>
        <taxon>Eukaryota</taxon>
        <taxon>Fungi</taxon>
        <taxon>Dikarya</taxon>
        <taxon>Basidiomycota</taxon>
        <taxon>Pucciniomycotina</taxon>
        <taxon>Microbotryomycetes</taxon>
        <taxon>Sporidiobolales</taxon>
        <taxon>Sporidiobolaceae</taxon>
        <taxon>Sporobolomyces</taxon>
    </lineage>
</organism>
<dbReference type="AlphaFoldDB" id="A0A0D6EPV2"/>
<dbReference type="Proteomes" id="UP000243876">
    <property type="component" value="Unassembled WGS sequence"/>
</dbReference>
<accession>A0A0D6EPV2</accession>
<evidence type="ECO:0000313" key="3">
    <source>
        <dbReference type="Proteomes" id="UP000243876"/>
    </source>
</evidence>